<dbReference type="AlphaFoldDB" id="A0A317PQW0"/>
<protein>
    <recommendedName>
        <fullName evidence="2">DNA utilization protein HofO C-terminal domain-containing protein</fullName>
    </recommendedName>
</protein>
<feature type="transmembrane region" description="Helical" evidence="1">
    <location>
        <begin position="17"/>
        <end position="37"/>
    </location>
</feature>
<comment type="caution">
    <text evidence="3">The sequence shown here is derived from an EMBL/GenBank/DDBJ whole genome shotgun (WGS) entry which is preliminary data.</text>
</comment>
<keyword evidence="1" id="KW-0472">Membrane</keyword>
<dbReference type="Pfam" id="PF25319">
    <property type="entry name" value="HofO"/>
    <property type="match status" value="1"/>
</dbReference>
<keyword evidence="1" id="KW-0812">Transmembrane</keyword>
<reference evidence="3 4" key="1">
    <citation type="submission" date="2018-05" db="EMBL/GenBank/DDBJ databases">
        <title>Genomic Encyclopedia of Type Strains, Phase IV (KMG-IV): sequencing the most valuable type-strain genomes for metagenomic binning, comparative biology and taxonomic classification.</title>
        <authorList>
            <person name="Goeker M."/>
        </authorList>
    </citation>
    <scope>NUCLEOTIDE SEQUENCE [LARGE SCALE GENOMIC DNA]</scope>
    <source>
        <strain evidence="3 4">DSM 19579</strain>
    </source>
</reference>
<evidence type="ECO:0000313" key="3">
    <source>
        <dbReference type="EMBL" id="PWW02338.1"/>
    </source>
</evidence>
<evidence type="ECO:0000256" key="1">
    <source>
        <dbReference type="SAM" id="Phobius"/>
    </source>
</evidence>
<dbReference type="RefSeq" id="WP_110027989.1">
    <property type="nucleotide sequence ID" value="NZ_QGTS01000020.1"/>
</dbReference>
<proteinExistence type="predicted"/>
<evidence type="ECO:0000259" key="2">
    <source>
        <dbReference type="Pfam" id="PF25319"/>
    </source>
</evidence>
<organism evidence="3 4">
    <name type="scientific">Mangrovibacter plantisponsor</name>
    <dbReference type="NCBI Taxonomy" id="451513"/>
    <lineage>
        <taxon>Bacteria</taxon>
        <taxon>Pseudomonadati</taxon>
        <taxon>Pseudomonadota</taxon>
        <taxon>Gammaproteobacteria</taxon>
        <taxon>Enterobacterales</taxon>
        <taxon>Enterobacteriaceae</taxon>
        <taxon>Mangrovibacter</taxon>
    </lineage>
</organism>
<dbReference type="InterPro" id="IPR057522">
    <property type="entry name" value="HofO_C"/>
</dbReference>
<keyword evidence="1" id="KW-1133">Transmembrane helix</keyword>
<feature type="domain" description="DNA utilization protein HofO C-terminal" evidence="2">
    <location>
        <begin position="88"/>
        <end position="161"/>
    </location>
</feature>
<dbReference type="Proteomes" id="UP000246744">
    <property type="component" value="Unassembled WGS sequence"/>
</dbReference>
<dbReference type="EMBL" id="QGTS01000020">
    <property type="protein sequence ID" value="PWW02338.1"/>
    <property type="molecule type" value="Genomic_DNA"/>
</dbReference>
<keyword evidence="4" id="KW-1185">Reference proteome</keyword>
<evidence type="ECO:0000313" key="4">
    <source>
        <dbReference type="Proteomes" id="UP000246744"/>
    </source>
</evidence>
<gene>
    <name evidence="3" type="ORF">DES37_12040</name>
</gene>
<sequence length="176" mass="19446">MTLIVEHWLALSGPRKAVLLFVLMAVCTGIGWLIWIVPVTQQIADSGVQLNIQRTQWQQQQAHWLRLRQKVSELEQQHLCAEQSATVFSAQRFSRDVGGIILRWGIQGDGGKAELNLSLPWEGVSQLFTALAGEPVRLLGFQLQADEGEQVSVKLELEMMDASDNVVDVVGACAGQ</sequence>
<accession>A0A317PQW0</accession>
<name>A0A317PQW0_9ENTR</name>
<dbReference type="OrthoDB" id="6519469at2"/>